<keyword evidence="12 25" id="KW-0460">Magnesium</keyword>
<keyword evidence="15 25" id="KW-0464">Manganese</keyword>
<dbReference type="Gene3D" id="3.30.470.20">
    <property type="entry name" value="ATP-grasp fold, B domain"/>
    <property type="match status" value="1"/>
</dbReference>
<comment type="similarity">
    <text evidence="5 22">Belongs to the D-alanine--D-alanine ligase family.</text>
</comment>
<dbReference type="GO" id="GO:0005524">
    <property type="term" value="F:ATP binding"/>
    <property type="evidence" value="ECO:0007669"/>
    <property type="project" value="UniProtKB-UniRule"/>
</dbReference>
<proteinExistence type="inferred from homology"/>
<dbReference type="FunFam" id="3.30.1490.20:FF:000007">
    <property type="entry name" value="D-alanine--D-alanine ligase"/>
    <property type="match status" value="1"/>
</dbReference>
<comment type="pathway">
    <text evidence="4 22">Cell wall biogenesis; peptidoglycan biosynthesis.</text>
</comment>
<dbReference type="Pfam" id="PF01820">
    <property type="entry name" value="Dala_Dala_lig_N"/>
    <property type="match status" value="1"/>
</dbReference>
<comment type="subcellular location">
    <subcellularLocation>
        <location evidence="3 22">Cytoplasm</location>
    </subcellularLocation>
</comment>
<evidence type="ECO:0000256" key="14">
    <source>
        <dbReference type="ARBA" id="ARBA00022984"/>
    </source>
</evidence>
<dbReference type="InterPro" id="IPR016185">
    <property type="entry name" value="PreATP-grasp_dom_sf"/>
</dbReference>
<dbReference type="EMBL" id="CP128399">
    <property type="protein sequence ID" value="WJW66362.1"/>
    <property type="molecule type" value="Genomic_DNA"/>
</dbReference>
<gene>
    <name evidence="22" type="primary">ddl</name>
    <name evidence="28" type="ORF">HXX08_01185</name>
    <name evidence="29" type="ORF">OZ401_002158</name>
</gene>
<evidence type="ECO:0000256" key="15">
    <source>
        <dbReference type="ARBA" id="ARBA00023211"/>
    </source>
</evidence>
<evidence type="ECO:0000256" key="26">
    <source>
        <dbReference type="PROSITE-ProRule" id="PRU00409"/>
    </source>
</evidence>
<keyword evidence="9 25" id="KW-0479">Metal-binding</keyword>
<evidence type="ECO:0000256" key="16">
    <source>
        <dbReference type="ARBA" id="ARBA00023316"/>
    </source>
</evidence>
<dbReference type="InterPro" id="IPR011127">
    <property type="entry name" value="Dala_Dala_lig_N"/>
</dbReference>
<evidence type="ECO:0000256" key="25">
    <source>
        <dbReference type="PIRSR" id="PIRSR039102-3"/>
    </source>
</evidence>
<evidence type="ECO:0000256" key="8">
    <source>
        <dbReference type="ARBA" id="ARBA00022598"/>
    </source>
</evidence>
<dbReference type="FunFam" id="3.30.470.20:FF:000008">
    <property type="entry name" value="D-alanine--D-alanine ligase"/>
    <property type="match status" value="1"/>
</dbReference>
<dbReference type="SUPFAM" id="SSF56059">
    <property type="entry name" value="Glutathione synthetase ATP-binding domain-like"/>
    <property type="match status" value="1"/>
</dbReference>
<dbReference type="GO" id="GO:0008716">
    <property type="term" value="F:D-alanine-D-alanine ligase activity"/>
    <property type="evidence" value="ECO:0007669"/>
    <property type="project" value="UniProtKB-UniRule"/>
</dbReference>
<evidence type="ECO:0000256" key="12">
    <source>
        <dbReference type="ARBA" id="ARBA00022842"/>
    </source>
</evidence>
<name>A0A8T7LYG1_9CHLR</name>
<feature type="active site" evidence="23">
    <location>
        <position position="346"/>
    </location>
</feature>
<dbReference type="Proteomes" id="UP001431572">
    <property type="component" value="Chromosome 1"/>
</dbReference>
<comment type="cofactor">
    <cofactor evidence="25">
        <name>Mg(2+)</name>
        <dbReference type="ChEBI" id="CHEBI:18420"/>
    </cofactor>
    <cofactor evidence="25">
        <name>Mn(2+)</name>
        <dbReference type="ChEBI" id="CHEBI:29035"/>
    </cofactor>
    <text evidence="25">Binds 2 magnesium or manganese ions per subunit.</text>
</comment>
<feature type="binding site" evidence="24">
    <location>
        <begin position="202"/>
        <end position="204"/>
    </location>
    <ligand>
        <name>ATP</name>
        <dbReference type="ChEBI" id="CHEBI:30616"/>
    </ligand>
</feature>
<keyword evidence="10 24" id="KW-0547">Nucleotide-binding</keyword>
<reference evidence="28 30" key="1">
    <citation type="submission" date="2020-06" db="EMBL/GenBank/DDBJ databases">
        <title>Anoxygenic phototrophic Chloroflexota member uses a Type I reaction center.</title>
        <authorList>
            <person name="Tsuji J.M."/>
            <person name="Shaw N.A."/>
            <person name="Nagashima S."/>
            <person name="Venkiteswaran J."/>
            <person name="Schiff S.L."/>
            <person name="Hanada S."/>
            <person name="Tank M."/>
            <person name="Neufeld J.D."/>
        </authorList>
    </citation>
    <scope>NUCLEOTIDE SEQUENCE [LARGE SCALE GENOMIC DNA]</scope>
    <source>
        <strain evidence="28">L227-S17</strain>
    </source>
</reference>
<dbReference type="PROSITE" id="PS00844">
    <property type="entry name" value="DALA_DALA_LIGASE_2"/>
    <property type="match status" value="1"/>
</dbReference>
<evidence type="ECO:0000256" key="4">
    <source>
        <dbReference type="ARBA" id="ARBA00004752"/>
    </source>
</evidence>
<evidence type="ECO:0000313" key="30">
    <source>
        <dbReference type="Proteomes" id="UP000521676"/>
    </source>
</evidence>
<dbReference type="EC" id="6.3.2.4" evidence="6 22"/>
<evidence type="ECO:0000256" key="23">
    <source>
        <dbReference type="PIRSR" id="PIRSR039102-1"/>
    </source>
</evidence>
<evidence type="ECO:0000256" key="18">
    <source>
        <dbReference type="ARBA" id="ARBA00060592"/>
    </source>
</evidence>
<dbReference type="Proteomes" id="UP000521676">
    <property type="component" value="Unassembled WGS sequence"/>
</dbReference>
<evidence type="ECO:0000256" key="5">
    <source>
        <dbReference type="ARBA" id="ARBA00010871"/>
    </source>
</evidence>
<evidence type="ECO:0000256" key="10">
    <source>
        <dbReference type="ARBA" id="ARBA00022741"/>
    </source>
</evidence>
<dbReference type="PIRSF" id="PIRSF039102">
    <property type="entry name" value="Ddl/VanB"/>
    <property type="match status" value="1"/>
</dbReference>
<dbReference type="AlphaFoldDB" id="A0A8T7LYG1"/>
<comment type="catalytic activity">
    <reaction evidence="17 22">
        <text>2 D-alanine + ATP = D-alanyl-D-alanine + ADP + phosphate + H(+)</text>
        <dbReference type="Rhea" id="RHEA:11224"/>
        <dbReference type="ChEBI" id="CHEBI:15378"/>
        <dbReference type="ChEBI" id="CHEBI:30616"/>
        <dbReference type="ChEBI" id="CHEBI:43474"/>
        <dbReference type="ChEBI" id="CHEBI:57416"/>
        <dbReference type="ChEBI" id="CHEBI:57822"/>
        <dbReference type="ChEBI" id="CHEBI:456216"/>
        <dbReference type="EC" id="6.3.2.4"/>
    </reaction>
</comment>
<feature type="binding site" evidence="25">
    <location>
        <position position="337"/>
    </location>
    <ligand>
        <name>Mg(2+)</name>
        <dbReference type="ChEBI" id="CHEBI:18420"/>
        <label>2</label>
    </ligand>
</feature>
<dbReference type="GO" id="GO:0005829">
    <property type="term" value="C:cytosol"/>
    <property type="evidence" value="ECO:0007669"/>
    <property type="project" value="TreeGrafter"/>
</dbReference>
<feature type="binding site" evidence="25">
    <location>
        <position position="321"/>
    </location>
    <ligand>
        <name>Mg(2+)</name>
        <dbReference type="ChEBI" id="CHEBI:18420"/>
        <label>1</label>
    </ligand>
</feature>
<evidence type="ECO:0000256" key="17">
    <source>
        <dbReference type="ARBA" id="ARBA00047614"/>
    </source>
</evidence>
<dbReference type="EMBL" id="JACATZ010000001">
    <property type="protein sequence ID" value="NWJ44469.1"/>
    <property type="molecule type" value="Genomic_DNA"/>
</dbReference>
<feature type="binding site" evidence="25">
    <location>
        <position position="335"/>
    </location>
    <ligand>
        <name>Mg(2+)</name>
        <dbReference type="ChEBI" id="CHEBI:18420"/>
        <label>1</label>
    </ligand>
</feature>
<evidence type="ECO:0000256" key="21">
    <source>
        <dbReference type="ARBA" id="ARBA00077154"/>
    </source>
</evidence>
<evidence type="ECO:0000259" key="27">
    <source>
        <dbReference type="PROSITE" id="PS50975"/>
    </source>
</evidence>
<dbReference type="PROSITE" id="PS50975">
    <property type="entry name" value="ATP_GRASP"/>
    <property type="match status" value="1"/>
</dbReference>
<feature type="domain" description="ATP-grasp" evidence="27">
    <location>
        <begin position="159"/>
        <end position="368"/>
    </location>
</feature>
<dbReference type="Pfam" id="PF07478">
    <property type="entry name" value="Dala_Dala_lig_C"/>
    <property type="match status" value="1"/>
</dbReference>
<keyword evidence="11 26" id="KW-0067">ATP-binding</keyword>
<feature type="binding site" evidence="24">
    <location>
        <begin position="334"/>
        <end position="335"/>
    </location>
    <ligand>
        <name>ATP</name>
        <dbReference type="ChEBI" id="CHEBI:30616"/>
    </ligand>
</feature>
<evidence type="ECO:0000256" key="1">
    <source>
        <dbReference type="ARBA" id="ARBA00001936"/>
    </source>
</evidence>
<dbReference type="InterPro" id="IPR013815">
    <property type="entry name" value="ATP_grasp_subdomain_1"/>
</dbReference>
<feature type="binding site" evidence="24">
    <location>
        <begin position="210"/>
        <end position="211"/>
    </location>
    <ligand>
        <name>ATP</name>
        <dbReference type="ChEBI" id="CHEBI:30616"/>
    </ligand>
</feature>
<comment type="function">
    <text evidence="2 22">Cell wall formation.</text>
</comment>
<dbReference type="InterPro" id="IPR011761">
    <property type="entry name" value="ATP-grasp"/>
</dbReference>
<evidence type="ECO:0000256" key="2">
    <source>
        <dbReference type="ARBA" id="ARBA00003921"/>
    </source>
</evidence>
<dbReference type="InterPro" id="IPR011095">
    <property type="entry name" value="Dala_Dala_lig_C"/>
</dbReference>
<dbReference type="GO" id="GO:0008360">
    <property type="term" value="P:regulation of cell shape"/>
    <property type="evidence" value="ECO:0007669"/>
    <property type="project" value="UniProtKB-KW"/>
</dbReference>
<dbReference type="GO" id="GO:0046872">
    <property type="term" value="F:metal ion binding"/>
    <property type="evidence" value="ECO:0007669"/>
    <property type="project" value="UniProtKB-KW"/>
</dbReference>
<evidence type="ECO:0000256" key="11">
    <source>
        <dbReference type="ARBA" id="ARBA00022840"/>
    </source>
</evidence>
<evidence type="ECO:0000256" key="22">
    <source>
        <dbReference type="HAMAP-Rule" id="MF_00047"/>
    </source>
</evidence>
<evidence type="ECO:0000313" key="29">
    <source>
        <dbReference type="EMBL" id="WJW66362.1"/>
    </source>
</evidence>
<dbReference type="PROSITE" id="PS00843">
    <property type="entry name" value="DALA_DALA_LIGASE_1"/>
    <property type="match status" value="1"/>
</dbReference>
<evidence type="ECO:0000256" key="7">
    <source>
        <dbReference type="ARBA" id="ARBA00022490"/>
    </source>
</evidence>
<feature type="active site" evidence="23">
    <location>
        <position position="210"/>
    </location>
</feature>
<keyword evidence="14 22" id="KW-0573">Peptidoglycan synthesis</keyword>
<dbReference type="InterPro" id="IPR000291">
    <property type="entry name" value="D-Ala_lig_Van_CS"/>
</dbReference>
<dbReference type="RefSeq" id="WP_341468246.1">
    <property type="nucleotide sequence ID" value="NZ_CP128399.1"/>
</dbReference>
<organism evidence="28 30">
    <name type="scientific">Candidatus Chlorohelix allophototropha</name>
    <dbReference type="NCBI Taxonomy" id="3003348"/>
    <lineage>
        <taxon>Bacteria</taxon>
        <taxon>Bacillati</taxon>
        <taxon>Chloroflexota</taxon>
        <taxon>Chloroflexia</taxon>
        <taxon>Candidatus Chloroheliales</taxon>
        <taxon>Candidatus Chloroheliaceae</taxon>
        <taxon>Candidatus Chlorohelix</taxon>
    </lineage>
</organism>
<reference evidence="29" key="2">
    <citation type="journal article" date="2024" name="Nature">
        <title>Anoxygenic phototroph of the Chloroflexota uses a type I reaction centre.</title>
        <authorList>
            <person name="Tsuji J.M."/>
            <person name="Shaw N.A."/>
            <person name="Nagashima S."/>
            <person name="Venkiteswaran J.J."/>
            <person name="Schiff S.L."/>
            <person name="Watanabe T."/>
            <person name="Fukui M."/>
            <person name="Hanada S."/>
            <person name="Tank M."/>
            <person name="Neufeld J.D."/>
        </authorList>
    </citation>
    <scope>NUCLEOTIDE SEQUENCE</scope>
    <source>
        <strain evidence="29">L227-S17</strain>
    </source>
</reference>
<evidence type="ECO:0000256" key="13">
    <source>
        <dbReference type="ARBA" id="ARBA00022960"/>
    </source>
</evidence>
<dbReference type="Gene3D" id="3.40.50.20">
    <property type="match status" value="1"/>
</dbReference>
<dbReference type="Gene3D" id="3.30.1490.20">
    <property type="entry name" value="ATP-grasp fold, A domain"/>
    <property type="match status" value="1"/>
</dbReference>
<comment type="pathway">
    <text evidence="18">Glycan biosynthesis.</text>
</comment>
<evidence type="ECO:0000256" key="24">
    <source>
        <dbReference type="PIRSR" id="PIRSR039102-2"/>
    </source>
</evidence>
<feature type="active site" evidence="23">
    <location>
        <position position="20"/>
    </location>
</feature>
<keyword evidence="13 22" id="KW-0133">Cell shape</keyword>
<keyword evidence="7 22" id="KW-0963">Cytoplasm</keyword>
<dbReference type="GO" id="GO:0071555">
    <property type="term" value="P:cell wall organization"/>
    <property type="evidence" value="ECO:0007669"/>
    <property type="project" value="UniProtKB-KW"/>
</dbReference>
<comment type="cofactor">
    <cofactor evidence="1">
        <name>Mn(2+)</name>
        <dbReference type="ChEBI" id="CHEBI:29035"/>
    </cofactor>
</comment>
<dbReference type="InterPro" id="IPR005905">
    <property type="entry name" value="D_ala_D_ala"/>
</dbReference>
<protein>
    <recommendedName>
        <fullName evidence="19 22">D-alanine--D-alanine ligase</fullName>
        <ecNumber evidence="6 22">6.3.2.4</ecNumber>
    </recommendedName>
    <alternativeName>
        <fullName evidence="21 22">D-Ala-D-Ala ligase</fullName>
    </alternativeName>
    <alternativeName>
        <fullName evidence="20 22">D-alanylalanine synthetase</fullName>
    </alternativeName>
</protein>
<evidence type="ECO:0000313" key="28">
    <source>
        <dbReference type="EMBL" id="NWJ44469.1"/>
    </source>
</evidence>
<feature type="binding site" evidence="24">
    <location>
        <position position="155"/>
    </location>
    <ligand>
        <name>ATP</name>
        <dbReference type="ChEBI" id="CHEBI:30616"/>
    </ligand>
</feature>
<accession>A0A8T7LYG1</accession>
<feature type="binding site" evidence="24">
    <location>
        <begin position="240"/>
        <end position="247"/>
    </location>
    <ligand>
        <name>ATP</name>
        <dbReference type="ChEBI" id="CHEBI:30616"/>
    </ligand>
</feature>
<dbReference type="NCBIfam" id="NF002378">
    <property type="entry name" value="PRK01372.1"/>
    <property type="match status" value="1"/>
</dbReference>
<dbReference type="PANTHER" id="PTHR23132">
    <property type="entry name" value="D-ALANINE--D-ALANINE LIGASE"/>
    <property type="match status" value="1"/>
</dbReference>
<dbReference type="HAMAP" id="MF_00047">
    <property type="entry name" value="Dala_Dala_lig"/>
    <property type="match status" value="1"/>
</dbReference>
<dbReference type="SUPFAM" id="SSF52440">
    <property type="entry name" value="PreATP-grasp domain"/>
    <property type="match status" value="1"/>
</dbReference>
<evidence type="ECO:0000256" key="20">
    <source>
        <dbReference type="ARBA" id="ARBA00076288"/>
    </source>
</evidence>
<evidence type="ECO:0000256" key="6">
    <source>
        <dbReference type="ARBA" id="ARBA00012216"/>
    </source>
</evidence>
<keyword evidence="16 22" id="KW-0961">Cell wall biogenesis/degradation</keyword>
<keyword evidence="31" id="KW-1185">Reference proteome</keyword>
<keyword evidence="8 22" id="KW-0436">Ligase</keyword>
<dbReference type="GO" id="GO:0009252">
    <property type="term" value="P:peptidoglycan biosynthetic process"/>
    <property type="evidence" value="ECO:0007669"/>
    <property type="project" value="UniProtKB-UniRule"/>
</dbReference>
<evidence type="ECO:0000256" key="3">
    <source>
        <dbReference type="ARBA" id="ARBA00004496"/>
    </source>
</evidence>
<dbReference type="PANTHER" id="PTHR23132:SF25">
    <property type="entry name" value="D-ALANINE--D-ALANINE LIGASE A"/>
    <property type="match status" value="1"/>
</dbReference>
<evidence type="ECO:0000256" key="19">
    <source>
        <dbReference type="ARBA" id="ARBA00068427"/>
    </source>
</evidence>
<sequence>MSEEKHKIRVGLIFGGRSAEHEVSLNSAKSVAAALDPEKYDITLIGITLEGNWLYLGERGTSEVNPARLMAEATVGALPVTIVGDPTVNGLATIEQTATGLAVSPGKTLTSGLDVVIPVLHGPYGEDGTLQGLLEMANVPYVGPGVLASAVGMDKVAQRELFRSAGISVIDYVAFKRRDWDKPEKKASILAELEEKIGYPCFVKPVNMGSSVGIGRATDKSELTNAIDNAARYDRKIMVEKGVRPRELEVAVLGNDEPIASVVGELAHSAEFYDYKAKYIDSQGMQFFIPAQIPEELSDRIRTLAIKAYLTLDCAGMTRVDFFQDKDSGQLFLNEVNTIPGFTSLSMYPMMWEASGLSYPQLVDRLVELAIERHADKNRNEVKPG</sequence>
<feature type="binding site" evidence="25">
    <location>
        <position position="335"/>
    </location>
    <ligand>
        <name>Mg(2+)</name>
        <dbReference type="ChEBI" id="CHEBI:18420"/>
        <label>2</label>
    </ligand>
</feature>
<dbReference type="NCBIfam" id="NF002528">
    <property type="entry name" value="PRK01966.1-4"/>
    <property type="match status" value="1"/>
</dbReference>
<dbReference type="NCBIfam" id="TIGR01205">
    <property type="entry name" value="D_ala_D_alaTIGR"/>
    <property type="match status" value="1"/>
</dbReference>
<evidence type="ECO:0000256" key="9">
    <source>
        <dbReference type="ARBA" id="ARBA00022723"/>
    </source>
</evidence>
<evidence type="ECO:0000313" key="31">
    <source>
        <dbReference type="Proteomes" id="UP001431572"/>
    </source>
</evidence>